<organism evidence="1 2">
    <name type="scientific">Dermacentor silvarum</name>
    <name type="common">Tick</name>
    <dbReference type="NCBI Taxonomy" id="543639"/>
    <lineage>
        <taxon>Eukaryota</taxon>
        <taxon>Metazoa</taxon>
        <taxon>Ecdysozoa</taxon>
        <taxon>Arthropoda</taxon>
        <taxon>Chelicerata</taxon>
        <taxon>Arachnida</taxon>
        <taxon>Acari</taxon>
        <taxon>Parasitiformes</taxon>
        <taxon>Ixodida</taxon>
        <taxon>Ixodoidea</taxon>
        <taxon>Ixodidae</taxon>
        <taxon>Rhipicephalinae</taxon>
        <taxon>Dermacentor</taxon>
    </lineage>
</organism>
<keyword evidence="2" id="KW-1185">Reference proteome</keyword>
<proteinExistence type="predicted"/>
<gene>
    <name evidence="1" type="ORF">HPB49_023337</name>
</gene>
<comment type="caution">
    <text evidence="1">The sequence shown here is derived from an EMBL/GenBank/DDBJ whole genome shotgun (WGS) entry which is preliminary data.</text>
</comment>
<accession>A0ACB8CTG6</accession>
<dbReference type="EMBL" id="CM023474">
    <property type="protein sequence ID" value="KAH7950381.1"/>
    <property type="molecule type" value="Genomic_DNA"/>
</dbReference>
<protein>
    <submittedName>
        <fullName evidence="1">Uncharacterized protein</fullName>
    </submittedName>
</protein>
<dbReference type="Proteomes" id="UP000821865">
    <property type="component" value="Chromosome 5"/>
</dbReference>
<evidence type="ECO:0000313" key="2">
    <source>
        <dbReference type="Proteomes" id="UP000821865"/>
    </source>
</evidence>
<name>A0ACB8CTG6_DERSI</name>
<evidence type="ECO:0000313" key="1">
    <source>
        <dbReference type="EMBL" id="KAH7950381.1"/>
    </source>
</evidence>
<reference evidence="1" key="1">
    <citation type="submission" date="2020-05" db="EMBL/GenBank/DDBJ databases">
        <title>Large-scale comparative analyses of tick genomes elucidate their genetic diversity and vector capacities.</title>
        <authorList>
            <person name="Jia N."/>
            <person name="Wang J."/>
            <person name="Shi W."/>
            <person name="Du L."/>
            <person name="Sun Y."/>
            <person name="Zhan W."/>
            <person name="Jiang J."/>
            <person name="Wang Q."/>
            <person name="Zhang B."/>
            <person name="Ji P."/>
            <person name="Sakyi L.B."/>
            <person name="Cui X."/>
            <person name="Yuan T."/>
            <person name="Jiang B."/>
            <person name="Yang W."/>
            <person name="Lam T.T.-Y."/>
            <person name="Chang Q."/>
            <person name="Ding S."/>
            <person name="Wang X."/>
            <person name="Zhu J."/>
            <person name="Ruan X."/>
            <person name="Zhao L."/>
            <person name="Wei J."/>
            <person name="Que T."/>
            <person name="Du C."/>
            <person name="Cheng J."/>
            <person name="Dai P."/>
            <person name="Han X."/>
            <person name="Huang E."/>
            <person name="Gao Y."/>
            <person name="Liu J."/>
            <person name="Shao H."/>
            <person name="Ye R."/>
            <person name="Li L."/>
            <person name="Wei W."/>
            <person name="Wang X."/>
            <person name="Wang C."/>
            <person name="Yang T."/>
            <person name="Huo Q."/>
            <person name="Li W."/>
            <person name="Guo W."/>
            <person name="Chen H."/>
            <person name="Zhou L."/>
            <person name="Ni X."/>
            <person name="Tian J."/>
            <person name="Zhou Y."/>
            <person name="Sheng Y."/>
            <person name="Liu T."/>
            <person name="Pan Y."/>
            <person name="Xia L."/>
            <person name="Li J."/>
            <person name="Zhao F."/>
            <person name="Cao W."/>
        </authorList>
    </citation>
    <scope>NUCLEOTIDE SEQUENCE</scope>
    <source>
        <strain evidence="1">Dsil-2018</strain>
    </source>
</reference>
<sequence>MERVCLAAEVPQVVRAAPIATCSTSSAPSAEANIAASFVLAATTGLRSETVTARAAVPRFEEFRIVQSPQEFLDKVENVCVAVDIPGKDHVRCVISTTLDGSAKLWYRFAGPFDSWDVFADPFRKEFASVDVKLQLKVECDRRTQHDEENIKEFIYVVAAYYDRIGEEVP</sequence>